<dbReference type="EnsemblPlants" id="OBART02G33560.1">
    <property type="protein sequence ID" value="OBART02G33560.1"/>
    <property type="gene ID" value="OBART02G33560"/>
</dbReference>
<protein>
    <submittedName>
        <fullName evidence="1">Uncharacterized protein</fullName>
    </submittedName>
</protein>
<dbReference type="PaxDb" id="65489-OBART02G33560.1"/>
<accession>A0A0D3FAU3</accession>
<dbReference type="AlphaFoldDB" id="A0A0D3FAU3"/>
<reference evidence="1" key="2">
    <citation type="submission" date="2015-03" db="UniProtKB">
        <authorList>
            <consortium name="EnsemblPlants"/>
        </authorList>
    </citation>
    <scope>IDENTIFICATION</scope>
</reference>
<keyword evidence="2" id="KW-1185">Reference proteome</keyword>
<evidence type="ECO:0000313" key="1">
    <source>
        <dbReference type="EnsemblPlants" id="OBART02G33560.1"/>
    </source>
</evidence>
<sequence>MNKKTVQSGRLAGCRPVVAFLPWIRDQQCLQRLDVEDLKNTVDDPRKRPSLQIDKYAVQGESDFMSSVQLYTDTQLPLETLDSLTMSRSGIRWAPTGEEVSIMHENKLYVKGGVETDNNYTSNYATKT</sequence>
<evidence type="ECO:0000313" key="2">
    <source>
        <dbReference type="Proteomes" id="UP000026960"/>
    </source>
</evidence>
<reference evidence="1" key="1">
    <citation type="journal article" date="2009" name="Rice">
        <title>De Novo Next Generation Sequencing of Plant Genomes.</title>
        <authorList>
            <person name="Rounsley S."/>
            <person name="Marri P.R."/>
            <person name="Yu Y."/>
            <person name="He R."/>
            <person name="Sisneros N."/>
            <person name="Goicoechea J.L."/>
            <person name="Lee S.J."/>
            <person name="Angelova A."/>
            <person name="Kudrna D."/>
            <person name="Luo M."/>
            <person name="Affourtit J."/>
            <person name="Desany B."/>
            <person name="Knight J."/>
            <person name="Niazi F."/>
            <person name="Egholm M."/>
            <person name="Wing R.A."/>
        </authorList>
    </citation>
    <scope>NUCLEOTIDE SEQUENCE [LARGE SCALE GENOMIC DNA]</scope>
    <source>
        <strain evidence="1">cv. IRGC 105608</strain>
    </source>
</reference>
<dbReference type="Gramene" id="OBART02G33560.1">
    <property type="protein sequence ID" value="OBART02G33560.1"/>
    <property type="gene ID" value="OBART02G33560"/>
</dbReference>
<dbReference type="HOGENOM" id="CLU_2076675_0_0_1"/>
<dbReference type="Proteomes" id="UP000026960">
    <property type="component" value="Chromosome 2"/>
</dbReference>
<name>A0A0D3FAU3_9ORYZ</name>
<proteinExistence type="predicted"/>
<organism evidence="1">
    <name type="scientific">Oryza barthii</name>
    <dbReference type="NCBI Taxonomy" id="65489"/>
    <lineage>
        <taxon>Eukaryota</taxon>
        <taxon>Viridiplantae</taxon>
        <taxon>Streptophyta</taxon>
        <taxon>Embryophyta</taxon>
        <taxon>Tracheophyta</taxon>
        <taxon>Spermatophyta</taxon>
        <taxon>Magnoliopsida</taxon>
        <taxon>Liliopsida</taxon>
        <taxon>Poales</taxon>
        <taxon>Poaceae</taxon>
        <taxon>BOP clade</taxon>
        <taxon>Oryzoideae</taxon>
        <taxon>Oryzeae</taxon>
        <taxon>Oryzinae</taxon>
        <taxon>Oryza</taxon>
    </lineage>
</organism>